<accession>A0ABS1INE5</accession>
<reference evidence="2 3" key="1">
    <citation type="submission" date="2020-11" db="EMBL/GenBank/DDBJ databases">
        <title>Insectihabitans protaetiae gen. nov. sp. nov. and Insectihabitans allomyrinae sp. nov., isolated from larvae of Protaetia brevitarsis seulensis and Allomyrina dichotoma, respectively.</title>
        <authorList>
            <person name="Lee S.D."/>
            <person name="Byeon Y.-S."/>
            <person name="Kim S.-M."/>
            <person name="Yang H.L."/>
            <person name="Kim I.S."/>
        </authorList>
    </citation>
    <scope>NUCLEOTIDE SEQUENCE [LARGE SCALE GENOMIC DNA]</scope>
    <source>
        <strain evidence="2 3">BWR-B9</strain>
    </source>
</reference>
<evidence type="ECO:0000256" key="1">
    <source>
        <dbReference type="SAM" id="MobiDB-lite"/>
    </source>
</evidence>
<evidence type="ECO:0000313" key="2">
    <source>
        <dbReference type="EMBL" id="MBK5143056.1"/>
    </source>
</evidence>
<keyword evidence="3" id="KW-1185">Reference proteome</keyword>
<dbReference type="RefSeq" id="WP_218468176.1">
    <property type="nucleotide sequence ID" value="NZ_JADRCR010000002.1"/>
</dbReference>
<sequence>MRRAKGRWGERPSALPAPAQPTVDRRVAAATSANKKADAGAVWFGVSFAASVAERDSAVVPASSKGALGRTPLCTPRACAADC</sequence>
<comment type="caution">
    <text evidence="2">The sequence shown here is derived from an EMBL/GenBank/DDBJ whole genome shotgun (WGS) entry which is preliminary data.</text>
</comment>
<evidence type="ECO:0000313" key="3">
    <source>
        <dbReference type="Proteomes" id="UP001296921"/>
    </source>
</evidence>
<proteinExistence type="predicted"/>
<dbReference type="EMBL" id="JADRCR010000002">
    <property type="protein sequence ID" value="MBK5143056.1"/>
    <property type="molecule type" value="Genomic_DNA"/>
</dbReference>
<name>A0ABS1INE5_9GAMM</name>
<gene>
    <name evidence="2" type="ORF">I2494_04880</name>
</gene>
<dbReference type="Proteomes" id="UP001296921">
    <property type="component" value="Unassembled WGS sequence"/>
</dbReference>
<feature type="region of interest" description="Disordered" evidence="1">
    <location>
        <begin position="1"/>
        <end position="28"/>
    </location>
</feature>
<protein>
    <submittedName>
        <fullName evidence="2">Uncharacterized protein</fullName>
    </submittedName>
</protein>
<organism evidence="2 3">
    <name type="scientific">Limnobaculum allomyrinae</name>
    <dbReference type="NCBI Taxonomy" id="2791986"/>
    <lineage>
        <taxon>Bacteria</taxon>
        <taxon>Pseudomonadati</taxon>
        <taxon>Pseudomonadota</taxon>
        <taxon>Gammaproteobacteria</taxon>
        <taxon>Enterobacterales</taxon>
        <taxon>Budviciaceae</taxon>
        <taxon>Limnobaculum</taxon>
    </lineage>
</organism>